<organism evidence="2 3">
    <name type="scientific">Polarella glacialis</name>
    <name type="common">Dinoflagellate</name>
    <dbReference type="NCBI Taxonomy" id="89957"/>
    <lineage>
        <taxon>Eukaryota</taxon>
        <taxon>Sar</taxon>
        <taxon>Alveolata</taxon>
        <taxon>Dinophyceae</taxon>
        <taxon>Suessiales</taxon>
        <taxon>Suessiaceae</taxon>
        <taxon>Polarella</taxon>
    </lineage>
</organism>
<feature type="compositionally biased region" description="Polar residues" evidence="1">
    <location>
        <begin position="105"/>
        <end position="115"/>
    </location>
</feature>
<sequence length="115" mass="12628">GPENLLFRPLAEKYPKHMWDLKFLKIVSGYTVQKVARNGKLYQRKFWLSGPNLRTNGRFSAGVALVELTGVFCGAVSDEFLRFKQAPTSPVQGSGPASLLRRSLAGSNKSTAAMP</sequence>
<accession>A0A813LW22</accession>
<reference evidence="2" key="1">
    <citation type="submission" date="2021-02" db="EMBL/GenBank/DDBJ databases">
        <authorList>
            <person name="Dougan E. K."/>
            <person name="Rhodes N."/>
            <person name="Thang M."/>
            <person name="Chan C."/>
        </authorList>
    </citation>
    <scope>NUCLEOTIDE SEQUENCE</scope>
</reference>
<feature type="non-terminal residue" evidence="2">
    <location>
        <position position="1"/>
    </location>
</feature>
<dbReference type="EMBL" id="CAJNNW010037257">
    <property type="protein sequence ID" value="CAE8740415.1"/>
    <property type="molecule type" value="Genomic_DNA"/>
</dbReference>
<comment type="caution">
    <text evidence="2">The sequence shown here is derived from an EMBL/GenBank/DDBJ whole genome shotgun (WGS) entry which is preliminary data.</text>
</comment>
<evidence type="ECO:0000313" key="3">
    <source>
        <dbReference type="Proteomes" id="UP000626109"/>
    </source>
</evidence>
<name>A0A813LW22_POLGL</name>
<feature type="non-terminal residue" evidence="2">
    <location>
        <position position="115"/>
    </location>
</feature>
<evidence type="ECO:0000256" key="1">
    <source>
        <dbReference type="SAM" id="MobiDB-lite"/>
    </source>
</evidence>
<gene>
    <name evidence="2" type="ORF">PGLA2088_LOCUS50027</name>
</gene>
<proteinExistence type="predicted"/>
<evidence type="ECO:0000313" key="2">
    <source>
        <dbReference type="EMBL" id="CAE8740415.1"/>
    </source>
</evidence>
<dbReference type="Proteomes" id="UP000626109">
    <property type="component" value="Unassembled WGS sequence"/>
</dbReference>
<feature type="region of interest" description="Disordered" evidence="1">
    <location>
        <begin position="87"/>
        <end position="115"/>
    </location>
</feature>
<dbReference type="AlphaFoldDB" id="A0A813LW22"/>
<protein>
    <submittedName>
        <fullName evidence="2">Uncharacterized protein</fullName>
    </submittedName>
</protein>